<proteinExistence type="predicted"/>
<dbReference type="Proteomes" id="UP001056120">
    <property type="component" value="Linkage Group LG05"/>
</dbReference>
<gene>
    <name evidence="1" type="ORF">L1987_14065</name>
</gene>
<accession>A0ACB9J2B3</accession>
<keyword evidence="2" id="KW-1185">Reference proteome</keyword>
<organism evidence="1 2">
    <name type="scientific">Smallanthus sonchifolius</name>
    <dbReference type="NCBI Taxonomy" id="185202"/>
    <lineage>
        <taxon>Eukaryota</taxon>
        <taxon>Viridiplantae</taxon>
        <taxon>Streptophyta</taxon>
        <taxon>Embryophyta</taxon>
        <taxon>Tracheophyta</taxon>
        <taxon>Spermatophyta</taxon>
        <taxon>Magnoliopsida</taxon>
        <taxon>eudicotyledons</taxon>
        <taxon>Gunneridae</taxon>
        <taxon>Pentapetalae</taxon>
        <taxon>asterids</taxon>
        <taxon>campanulids</taxon>
        <taxon>Asterales</taxon>
        <taxon>Asteraceae</taxon>
        <taxon>Asteroideae</taxon>
        <taxon>Heliantheae alliance</taxon>
        <taxon>Millerieae</taxon>
        <taxon>Smallanthus</taxon>
    </lineage>
</organism>
<name>A0ACB9J2B3_9ASTR</name>
<reference evidence="1 2" key="2">
    <citation type="journal article" date="2022" name="Mol. Ecol. Resour.">
        <title>The genomes of chicory, endive, great burdock and yacon provide insights into Asteraceae paleo-polyploidization history and plant inulin production.</title>
        <authorList>
            <person name="Fan W."/>
            <person name="Wang S."/>
            <person name="Wang H."/>
            <person name="Wang A."/>
            <person name="Jiang F."/>
            <person name="Liu H."/>
            <person name="Zhao H."/>
            <person name="Xu D."/>
            <person name="Zhang Y."/>
        </authorList>
    </citation>
    <scope>NUCLEOTIDE SEQUENCE [LARGE SCALE GENOMIC DNA]</scope>
    <source>
        <strain evidence="2">cv. Yunnan</strain>
        <tissue evidence="1">Leaves</tissue>
    </source>
</reference>
<evidence type="ECO:0000313" key="2">
    <source>
        <dbReference type="Proteomes" id="UP001056120"/>
    </source>
</evidence>
<protein>
    <submittedName>
        <fullName evidence="1">Uncharacterized protein</fullName>
    </submittedName>
</protein>
<comment type="caution">
    <text evidence="1">The sequence shown here is derived from an EMBL/GenBank/DDBJ whole genome shotgun (WGS) entry which is preliminary data.</text>
</comment>
<reference evidence="2" key="1">
    <citation type="journal article" date="2022" name="Mol. Ecol. Resour.">
        <title>The genomes of chicory, endive, great burdock and yacon provide insights into Asteraceae palaeo-polyploidization history and plant inulin production.</title>
        <authorList>
            <person name="Fan W."/>
            <person name="Wang S."/>
            <person name="Wang H."/>
            <person name="Wang A."/>
            <person name="Jiang F."/>
            <person name="Liu H."/>
            <person name="Zhao H."/>
            <person name="Xu D."/>
            <person name="Zhang Y."/>
        </authorList>
    </citation>
    <scope>NUCLEOTIDE SEQUENCE [LARGE SCALE GENOMIC DNA]</scope>
    <source>
        <strain evidence="2">cv. Yunnan</strain>
    </source>
</reference>
<dbReference type="EMBL" id="CM042022">
    <property type="protein sequence ID" value="KAI3814425.1"/>
    <property type="molecule type" value="Genomic_DNA"/>
</dbReference>
<sequence length="674" mass="72431">MNPSKGGVSPPFPPPKPPIPPDPNPSSSSPVPGSLDPLNVSPNCLGTSFTRNPLPPPDGDSITRGHFENQRASLSKSLENPPNTEHSSQVSLPHHPRIGKPSYRSSPYGRSKCTGAIRGKGLGSKRSENGPNRYSPLLSELKVDEFVQNTTRLEECRMGVDNSIALGLNPAKEGAADNGVSKPSPAVESTVIDTEMEGSNQSSRPAEFQVTDSAYGMFSPRKDRNDVQSIIWDSTNGHFSLSDSNLGKDKGTTESDLTPPTETLQGATSVWNSPMSGLESFADKIKRSNDIEGLKLEYFPPSVSPDGGCRILITPNDPKISAQCPNKPKPMEESVCVPCPDKALVTGKEPSASGLFKSPVVGSPGAPTRDSEGFTMVQRRKKKGPIKIQSKKQKPVVIRAAHVQYKSAPTSHVQAQMGSGRNASDKPSAAHLSGVKKGAANDTCDSSIGGNVPFKGFNFSRAVNGNGGKISVRNDPSTIATMSPKPIPQDSSNRFSVLDIPNSIKCNRLVADSSDLYPHGMDDDGTENMEVTHFAPKENLICQVNREYIEGVRILPASILSPPKPSHCKPVNDICMHDPEIQEKDYGITDAQKNAIYNSLCGPSKAVRAVDMAEWEPGQHEYFEDQVKLLNMDMDFCVEDVESDEESGTAQFFSGMLKSGVPKAPVSTMLSPTK</sequence>
<evidence type="ECO:0000313" key="1">
    <source>
        <dbReference type="EMBL" id="KAI3814425.1"/>
    </source>
</evidence>